<feature type="domain" description="BFN" evidence="1">
    <location>
        <begin position="7"/>
        <end position="138"/>
    </location>
</feature>
<name>A0AA96GFJ2_9BACT</name>
<organism evidence="2 3">
    <name type="scientific">Candidatus Nitrospira allomarina</name>
    <dbReference type="NCBI Taxonomy" id="3020900"/>
    <lineage>
        <taxon>Bacteria</taxon>
        <taxon>Pseudomonadati</taxon>
        <taxon>Nitrospirota</taxon>
        <taxon>Nitrospiria</taxon>
        <taxon>Nitrospirales</taxon>
        <taxon>Nitrospiraceae</taxon>
        <taxon>Nitrospira</taxon>
    </lineage>
</organism>
<evidence type="ECO:0000313" key="2">
    <source>
        <dbReference type="EMBL" id="WNM57903.1"/>
    </source>
</evidence>
<dbReference type="Gene3D" id="3.10.690.10">
    <property type="entry name" value="Bifunctional nuclease domain"/>
    <property type="match status" value="1"/>
</dbReference>
<accession>A0AA96GFJ2</accession>
<reference evidence="2 3" key="1">
    <citation type="submission" date="2023-01" db="EMBL/GenBank/DDBJ databases">
        <title>Cultivation and genomic characterization of new, ubiquitous marine nitrite-oxidizing bacteria from the Nitrospirales.</title>
        <authorList>
            <person name="Mueller A.J."/>
            <person name="Daebeler A."/>
            <person name="Herbold C.W."/>
            <person name="Kirkegaard R.H."/>
            <person name="Daims H."/>
        </authorList>
    </citation>
    <scope>NUCLEOTIDE SEQUENCE [LARGE SCALE GENOMIC DNA]</scope>
    <source>
        <strain evidence="2 3">VA</strain>
    </source>
</reference>
<evidence type="ECO:0000259" key="1">
    <source>
        <dbReference type="PROSITE" id="PS51658"/>
    </source>
</evidence>
<dbReference type="InterPro" id="IPR003729">
    <property type="entry name" value="Bi_nuclease_dom"/>
</dbReference>
<proteinExistence type="predicted"/>
<dbReference type="Proteomes" id="UP001302719">
    <property type="component" value="Chromosome"/>
</dbReference>
<dbReference type="Pfam" id="PF02577">
    <property type="entry name" value="BFN_dom"/>
    <property type="match status" value="1"/>
</dbReference>
<dbReference type="KEGG" id="nall:PP769_18315"/>
<protein>
    <submittedName>
        <fullName evidence="2">Bifunctional nuclease family protein</fullName>
    </submittedName>
</protein>
<sequence>MTEINTLIPLKVHGVLVDPNTDTQIVVLRDEKNSEVLPIWVGTAEGTSIRLALENVIPPRPMSHDLICSFASHLGFTLNKVVITEVKNNTYFSTLFLSKDDLEKSIDSRPSDAIALALRCQCPIYVTPEVLERRGGEDLDTWLSKLDQKGLEQTDI</sequence>
<dbReference type="PANTHER" id="PTHR15160">
    <property type="entry name" value="VON HIPPEL-LINDAU PROTEIN"/>
    <property type="match status" value="1"/>
</dbReference>
<dbReference type="EMBL" id="CP116967">
    <property type="protein sequence ID" value="WNM57903.1"/>
    <property type="molecule type" value="Genomic_DNA"/>
</dbReference>
<dbReference type="PANTHER" id="PTHR15160:SF1">
    <property type="entry name" value="VON HIPPEL-LINDAU DISEASE TUMOR SUPPRESSOR"/>
    <property type="match status" value="1"/>
</dbReference>
<dbReference type="InterPro" id="IPR036104">
    <property type="entry name" value="BFN_sf"/>
</dbReference>
<dbReference type="GO" id="GO:0004518">
    <property type="term" value="F:nuclease activity"/>
    <property type="evidence" value="ECO:0007669"/>
    <property type="project" value="InterPro"/>
</dbReference>
<evidence type="ECO:0000313" key="3">
    <source>
        <dbReference type="Proteomes" id="UP001302719"/>
    </source>
</evidence>
<dbReference type="PROSITE" id="PS51658">
    <property type="entry name" value="BFN"/>
    <property type="match status" value="1"/>
</dbReference>
<gene>
    <name evidence="2" type="ORF">PP769_18315</name>
</gene>
<keyword evidence="3" id="KW-1185">Reference proteome</keyword>
<dbReference type="SUPFAM" id="SSF103256">
    <property type="entry name" value="Hypothetical protein TM0160"/>
    <property type="match status" value="1"/>
</dbReference>
<dbReference type="RefSeq" id="WP_312642971.1">
    <property type="nucleotide sequence ID" value="NZ_CP116967.1"/>
</dbReference>
<dbReference type="AlphaFoldDB" id="A0AA96GFJ2"/>